<dbReference type="Proteomes" id="UP000230423">
    <property type="component" value="Unassembled WGS sequence"/>
</dbReference>
<evidence type="ECO:0000313" key="10">
    <source>
        <dbReference type="Proteomes" id="UP000230423"/>
    </source>
</evidence>
<evidence type="ECO:0000256" key="8">
    <source>
        <dbReference type="ARBA" id="ARBA00047432"/>
    </source>
</evidence>
<keyword evidence="10" id="KW-1185">Reference proteome</keyword>
<comment type="similarity">
    <text evidence="1">Belongs to the UDPGP type 1 family.</text>
</comment>
<dbReference type="Gene3D" id="3.90.550.10">
    <property type="entry name" value="Spore Coat Polysaccharide Biosynthesis Protein SpsA, Chain A"/>
    <property type="match status" value="1"/>
</dbReference>
<accession>A0A2G9UWB4</accession>
<dbReference type="PANTHER" id="PTHR43511">
    <property type="match status" value="1"/>
</dbReference>
<evidence type="ECO:0000256" key="1">
    <source>
        <dbReference type="ARBA" id="ARBA00010401"/>
    </source>
</evidence>
<dbReference type="EMBL" id="KZ345256">
    <property type="protein sequence ID" value="PIO74549.1"/>
    <property type="molecule type" value="Genomic_DNA"/>
</dbReference>
<dbReference type="GO" id="GO:0006011">
    <property type="term" value="P:UDP-alpha-D-glucose metabolic process"/>
    <property type="evidence" value="ECO:0007669"/>
    <property type="project" value="InterPro"/>
</dbReference>
<dbReference type="AlphaFoldDB" id="A0A2G9UWB4"/>
<gene>
    <name evidence="9" type="ORF">TELCIR_03439</name>
</gene>
<dbReference type="SUPFAM" id="SSF51161">
    <property type="entry name" value="Trimeric LpxA-like enzymes"/>
    <property type="match status" value="1"/>
</dbReference>
<dbReference type="EC" id="2.7.7.9" evidence="3"/>
<evidence type="ECO:0000256" key="3">
    <source>
        <dbReference type="ARBA" id="ARBA00012415"/>
    </source>
</evidence>
<dbReference type="UniPathway" id="UPA00164"/>
<proteinExistence type="inferred from homology"/>
<dbReference type="InterPro" id="IPR016267">
    <property type="entry name" value="UDPGP_trans"/>
</dbReference>
<evidence type="ECO:0000256" key="4">
    <source>
        <dbReference type="ARBA" id="ARBA00019048"/>
    </source>
</evidence>
<dbReference type="InterPro" id="IPR011004">
    <property type="entry name" value="Trimer_LpxA-like_sf"/>
</dbReference>
<dbReference type="InterPro" id="IPR002618">
    <property type="entry name" value="UDPGP_fam"/>
</dbReference>
<evidence type="ECO:0000256" key="5">
    <source>
        <dbReference type="ARBA" id="ARBA00022679"/>
    </source>
</evidence>
<comment type="subunit">
    <text evidence="2">Homooctamer.</text>
</comment>
<dbReference type="SUPFAM" id="SSF53448">
    <property type="entry name" value="Nucleotide-diphospho-sugar transferases"/>
    <property type="match status" value="1"/>
</dbReference>
<comment type="function">
    <text evidence="7">UTP--glucose-1-phosphate uridylyltransferase catalyzing the conversion of glucose-1-phosphate into UDP-glucose, a crucial precursor for the production of glycogen.</text>
</comment>
<evidence type="ECO:0000256" key="7">
    <source>
        <dbReference type="ARBA" id="ARBA00023579"/>
    </source>
</evidence>
<evidence type="ECO:0000256" key="6">
    <source>
        <dbReference type="ARBA" id="ARBA00022695"/>
    </source>
</evidence>
<dbReference type="OrthoDB" id="932129at2759"/>
<evidence type="ECO:0000256" key="2">
    <source>
        <dbReference type="ARBA" id="ARBA00011823"/>
    </source>
</evidence>
<reference evidence="9 10" key="1">
    <citation type="submission" date="2015-09" db="EMBL/GenBank/DDBJ databases">
        <title>Draft genome of the parasitic nematode Teladorsagia circumcincta isolate WARC Sus (inbred).</title>
        <authorList>
            <person name="Mitreva M."/>
        </authorList>
    </citation>
    <scope>NUCLEOTIDE SEQUENCE [LARGE SCALE GENOMIC DNA]</scope>
    <source>
        <strain evidence="9 10">S</strain>
    </source>
</reference>
<protein>
    <recommendedName>
        <fullName evidence="4">UTP--glucose-1-phosphate uridylyltransferase</fullName>
        <ecNumber evidence="3">2.7.7.9</ecNumber>
    </recommendedName>
</protein>
<name>A0A2G9UWB4_TELCI</name>
<keyword evidence="6 9" id="KW-0548">Nucleotidyltransferase</keyword>
<comment type="catalytic activity">
    <reaction evidence="8">
        <text>alpha-D-glucose 1-phosphate + UTP + H(+) = UDP-alpha-D-glucose + diphosphate</text>
        <dbReference type="Rhea" id="RHEA:19889"/>
        <dbReference type="ChEBI" id="CHEBI:15378"/>
        <dbReference type="ChEBI" id="CHEBI:33019"/>
        <dbReference type="ChEBI" id="CHEBI:46398"/>
        <dbReference type="ChEBI" id="CHEBI:58601"/>
        <dbReference type="ChEBI" id="CHEBI:58885"/>
        <dbReference type="EC" id="2.7.7.9"/>
    </reaction>
    <physiologicalReaction direction="left-to-right" evidence="8">
        <dbReference type="Rhea" id="RHEA:19890"/>
    </physiologicalReaction>
</comment>
<dbReference type="GO" id="GO:0005978">
    <property type="term" value="P:glycogen biosynthetic process"/>
    <property type="evidence" value="ECO:0007669"/>
    <property type="project" value="UniProtKB-UniPathway"/>
</dbReference>
<dbReference type="Pfam" id="PF01704">
    <property type="entry name" value="UDPGP"/>
    <property type="match status" value="1"/>
</dbReference>
<dbReference type="GO" id="GO:0003983">
    <property type="term" value="F:UTP:glucose-1-phosphate uridylyltransferase activity"/>
    <property type="evidence" value="ECO:0007669"/>
    <property type="project" value="UniProtKB-EC"/>
</dbReference>
<organism evidence="9 10">
    <name type="scientific">Teladorsagia circumcincta</name>
    <name type="common">Brown stomach worm</name>
    <name type="synonym">Ostertagia circumcincta</name>
    <dbReference type="NCBI Taxonomy" id="45464"/>
    <lineage>
        <taxon>Eukaryota</taxon>
        <taxon>Metazoa</taxon>
        <taxon>Ecdysozoa</taxon>
        <taxon>Nematoda</taxon>
        <taxon>Chromadorea</taxon>
        <taxon>Rhabditida</taxon>
        <taxon>Rhabditina</taxon>
        <taxon>Rhabditomorpha</taxon>
        <taxon>Strongyloidea</taxon>
        <taxon>Trichostrongylidae</taxon>
        <taxon>Teladorsagia</taxon>
    </lineage>
</organism>
<keyword evidence="5 9" id="KW-0808">Transferase</keyword>
<dbReference type="InterPro" id="IPR029044">
    <property type="entry name" value="Nucleotide-diphossugar_trans"/>
</dbReference>
<sequence>MNSFYTDQQTIEELGTSGDVRTFCQSRCPRIYEDTLLPVEEDGSDQEWYPPGHGNIFQSLEMTGVLHELLEQGRDIMLVSNIDNTGATLDLKIAQFACDEDVEFIMECTEKTENDIKVDDFHARFDDYPDMQDLDSLKVEGDVRFERDVVLKGDVTIVNKTTKRQVISAGTVLDNEQVVFE</sequence>
<evidence type="ECO:0000313" key="9">
    <source>
        <dbReference type="EMBL" id="PIO74549.1"/>
    </source>
</evidence>